<dbReference type="EMBL" id="CP013389">
    <property type="protein sequence ID" value="AOJ11959.1"/>
    <property type="molecule type" value="Genomic_DNA"/>
</dbReference>
<reference evidence="1 2" key="1">
    <citation type="submission" date="2015-12" db="EMBL/GenBank/DDBJ databases">
        <title>Diversity of Burkholderia near neighbor genomes.</title>
        <authorList>
            <person name="Sahl J."/>
            <person name="Wagner D."/>
            <person name="Keim P."/>
        </authorList>
    </citation>
    <scope>NUCLEOTIDE SEQUENCE [LARGE SCALE GENOMIC DNA]</scope>
    <source>
        <strain evidence="1 2">BDU8</strain>
    </source>
</reference>
<protein>
    <submittedName>
        <fullName evidence="1">Uncharacterized protein</fullName>
    </submittedName>
</protein>
<sequence>MHHANTTVQQLLTKIEQYDEVGSQMVGAVNHILMLHVQGNITGLTEWLDEYLAERPRVREKVEEQIESAKFRKVH</sequence>
<evidence type="ECO:0000313" key="2">
    <source>
        <dbReference type="Proteomes" id="UP000067711"/>
    </source>
</evidence>
<proteinExistence type="predicted"/>
<accession>A0A1B4G7R4</accession>
<dbReference type="AlphaFoldDB" id="A0A1B4G7R4"/>
<organism evidence="1 2">
    <name type="scientific">Burkholderia mayonis</name>
    <dbReference type="NCBI Taxonomy" id="1385591"/>
    <lineage>
        <taxon>Bacteria</taxon>
        <taxon>Pseudomonadati</taxon>
        <taxon>Pseudomonadota</taxon>
        <taxon>Betaproteobacteria</taxon>
        <taxon>Burkholderiales</taxon>
        <taxon>Burkholderiaceae</taxon>
        <taxon>Burkholderia</taxon>
        <taxon>pseudomallei group</taxon>
    </lineage>
</organism>
<evidence type="ECO:0000313" key="1">
    <source>
        <dbReference type="EMBL" id="AOJ11959.1"/>
    </source>
</evidence>
<name>A0A1B4G7R4_9BURK</name>
<gene>
    <name evidence="1" type="ORF">WS71_25705</name>
</gene>
<dbReference type="Proteomes" id="UP000067711">
    <property type="component" value="Chromosome 1"/>
</dbReference>